<dbReference type="InterPro" id="IPR057721">
    <property type="entry name" value="BCD1_alpha/beta"/>
</dbReference>
<evidence type="ECO:0000256" key="9">
    <source>
        <dbReference type="ARBA" id="ARBA00049654"/>
    </source>
</evidence>
<keyword evidence="4" id="KW-0479">Metal-binding</keyword>
<keyword evidence="2" id="KW-0690">Ribosome biogenesis</keyword>
<comment type="caution">
    <text evidence="16">The sequence shown here is derived from an EMBL/GenBank/DDBJ whole genome shotgun (WGS) entry which is preliminary data.</text>
</comment>
<proteinExistence type="inferred from homology"/>
<dbReference type="GO" id="GO:0048254">
    <property type="term" value="P:snoRNA localization"/>
    <property type="evidence" value="ECO:0007669"/>
    <property type="project" value="TreeGrafter"/>
</dbReference>
<dbReference type="Proteomes" id="UP000235728">
    <property type="component" value="Unassembled WGS sequence"/>
</dbReference>
<dbReference type="GO" id="GO:0000463">
    <property type="term" value="P:maturation of LSU-rRNA from tricistronic rRNA transcript (SSU-rRNA, 5.8S rRNA, LSU-rRNA)"/>
    <property type="evidence" value="ECO:0007669"/>
    <property type="project" value="TreeGrafter"/>
</dbReference>
<dbReference type="OMA" id="HKRLAWT"/>
<keyword evidence="5 13" id="KW-0863">Zinc-finger</keyword>
<name>A0A2N6NHL4_BEABA</name>
<protein>
    <recommendedName>
        <fullName evidence="11">Box C/D snoRNA protein 1</fullName>
    </recommendedName>
    <alternativeName>
        <fullName evidence="12">Zinc finger HIT domain-containing protein 6</fullName>
    </alternativeName>
</protein>
<comment type="function">
    <text evidence="8">Required for box C/D snoRNAs accumulation involved in snoRNA processing, snoRNA transport to the nucleolus and ribosome biogenesis.</text>
</comment>
<comment type="subunit">
    <text evidence="10">Interacts with FBL, SNU13, NOP58, NUFIP1, RUVBL1, RUVBL2 and TAF9. Interacts (via HIT-type zinc finger) with the RUVBL1/RUVBL2 complex in the presence of ADP.</text>
</comment>
<dbReference type="PANTHER" id="PTHR13483">
    <property type="entry name" value="BOX C_D SNORNA PROTEIN 1-RELATED"/>
    <property type="match status" value="1"/>
</dbReference>
<dbReference type="InterPro" id="IPR051639">
    <property type="entry name" value="BCD1"/>
</dbReference>
<dbReference type="Pfam" id="PF04438">
    <property type="entry name" value="zf-HIT"/>
    <property type="match status" value="1"/>
</dbReference>
<dbReference type="Gene3D" id="3.30.60.190">
    <property type="match status" value="1"/>
</dbReference>
<dbReference type="CDD" id="cd23023">
    <property type="entry name" value="zf-HIT_BCD1"/>
    <property type="match status" value="1"/>
</dbReference>
<dbReference type="GO" id="GO:0000492">
    <property type="term" value="P:box C/D snoRNP assembly"/>
    <property type="evidence" value="ECO:0007669"/>
    <property type="project" value="TreeGrafter"/>
</dbReference>
<evidence type="ECO:0000256" key="2">
    <source>
        <dbReference type="ARBA" id="ARBA00022517"/>
    </source>
</evidence>
<evidence type="ECO:0000256" key="10">
    <source>
        <dbReference type="ARBA" id="ARBA00061949"/>
    </source>
</evidence>
<evidence type="ECO:0000256" key="14">
    <source>
        <dbReference type="SAM" id="MobiDB-lite"/>
    </source>
</evidence>
<feature type="compositionally biased region" description="Acidic residues" evidence="14">
    <location>
        <begin position="419"/>
        <end position="434"/>
    </location>
</feature>
<dbReference type="Pfam" id="PF25790">
    <property type="entry name" value="BCD1"/>
    <property type="match status" value="1"/>
</dbReference>
<dbReference type="PROSITE" id="PS51083">
    <property type="entry name" value="ZF_HIT"/>
    <property type="match status" value="1"/>
</dbReference>
<feature type="compositionally biased region" description="Acidic residues" evidence="14">
    <location>
        <begin position="395"/>
        <end position="409"/>
    </location>
</feature>
<comment type="similarity">
    <text evidence="9">Belongs to the BCD1 family.</text>
</comment>
<dbReference type="GO" id="GO:0008270">
    <property type="term" value="F:zinc ion binding"/>
    <property type="evidence" value="ECO:0007669"/>
    <property type="project" value="UniProtKB-UniRule"/>
</dbReference>
<gene>
    <name evidence="16" type="primary">SPCC613.07</name>
    <name evidence="16" type="ORF">BM221_007771</name>
</gene>
<dbReference type="PANTHER" id="PTHR13483:SF11">
    <property type="entry name" value="ZINC FINGER HIT DOMAIN-CONTAINING PROTEIN 3"/>
    <property type="match status" value="1"/>
</dbReference>
<evidence type="ECO:0000256" key="5">
    <source>
        <dbReference type="ARBA" id="ARBA00022771"/>
    </source>
</evidence>
<dbReference type="AlphaFoldDB" id="A0A2N6NHL4"/>
<evidence type="ECO:0000256" key="3">
    <source>
        <dbReference type="ARBA" id="ARBA00022553"/>
    </source>
</evidence>
<feature type="compositionally biased region" description="Gly residues" evidence="14">
    <location>
        <begin position="367"/>
        <end position="383"/>
    </location>
</feature>
<accession>A0A2N6NHL4</accession>
<evidence type="ECO:0000256" key="11">
    <source>
        <dbReference type="ARBA" id="ARBA00068630"/>
    </source>
</evidence>
<feature type="domain" description="HIT-type" evidence="15">
    <location>
        <begin position="10"/>
        <end position="44"/>
    </location>
</feature>
<feature type="region of interest" description="Disordered" evidence="14">
    <location>
        <begin position="340"/>
        <end position="450"/>
    </location>
</feature>
<evidence type="ECO:0000256" key="1">
    <source>
        <dbReference type="ARBA" id="ARBA00022499"/>
    </source>
</evidence>
<dbReference type="InterPro" id="IPR007529">
    <property type="entry name" value="Znf_HIT"/>
</dbReference>
<evidence type="ECO:0000256" key="12">
    <source>
        <dbReference type="ARBA" id="ARBA00077531"/>
    </source>
</evidence>
<organism evidence="16 17">
    <name type="scientific">Beauveria bassiana</name>
    <name type="common">White muscardine disease fungus</name>
    <name type="synonym">Tritirachium shiotae</name>
    <dbReference type="NCBI Taxonomy" id="176275"/>
    <lineage>
        <taxon>Eukaryota</taxon>
        <taxon>Fungi</taxon>
        <taxon>Dikarya</taxon>
        <taxon>Ascomycota</taxon>
        <taxon>Pezizomycotina</taxon>
        <taxon>Sordariomycetes</taxon>
        <taxon>Hypocreomycetidae</taxon>
        <taxon>Hypocreales</taxon>
        <taxon>Cordycipitaceae</taxon>
        <taxon>Beauveria</taxon>
    </lineage>
</organism>
<evidence type="ECO:0000256" key="6">
    <source>
        <dbReference type="ARBA" id="ARBA00022833"/>
    </source>
</evidence>
<evidence type="ECO:0000259" key="15">
    <source>
        <dbReference type="PROSITE" id="PS51083"/>
    </source>
</evidence>
<reference evidence="16 17" key="1">
    <citation type="journal article" date="2016" name="Appl. Microbiol. Biotechnol.">
        <title>Characterization of T-DNA insertion mutants with decreased virulence in the entomopathogenic fungus Beauveria bassiana JEF-007.</title>
        <authorList>
            <person name="Kim S."/>
            <person name="Lee S.J."/>
            <person name="Nai Y.S."/>
            <person name="Yu J.S."/>
            <person name="Lee M.R."/>
            <person name="Yang Y.T."/>
            <person name="Kim J.S."/>
        </authorList>
    </citation>
    <scope>NUCLEOTIDE SEQUENCE [LARGE SCALE GENOMIC DNA]</scope>
    <source>
        <strain evidence="16 17">JEF-007</strain>
    </source>
</reference>
<dbReference type="SUPFAM" id="SSF144232">
    <property type="entry name" value="HIT/MYND zinc finger-like"/>
    <property type="match status" value="1"/>
</dbReference>
<evidence type="ECO:0000256" key="13">
    <source>
        <dbReference type="PROSITE-ProRule" id="PRU00453"/>
    </source>
</evidence>
<dbReference type="GO" id="GO:0005634">
    <property type="term" value="C:nucleus"/>
    <property type="evidence" value="ECO:0007669"/>
    <property type="project" value="TreeGrafter"/>
</dbReference>
<evidence type="ECO:0000256" key="4">
    <source>
        <dbReference type="ARBA" id="ARBA00022723"/>
    </source>
</evidence>
<dbReference type="FunFam" id="3.30.60.190:FF:000001">
    <property type="entry name" value="box C/D snoRNA protein 1"/>
    <property type="match status" value="1"/>
</dbReference>
<keyword evidence="3" id="KW-0597">Phosphoprotein</keyword>
<keyword evidence="1" id="KW-1017">Isopeptide bond</keyword>
<evidence type="ECO:0000256" key="7">
    <source>
        <dbReference type="ARBA" id="ARBA00022843"/>
    </source>
</evidence>
<evidence type="ECO:0000313" key="17">
    <source>
        <dbReference type="Proteomes" id="UP000235728"/>
    </source>
</evidence>
<sequence>MADPMLTSLCAICHIAVPKYKCPRCGLRSCSLACTKKHKAWSECSGARDPTTYLPPSRLRTPAGVDHDYNFLHGIERSLERAERVLVDERRLVQAEELRPVTVQEVRWKTGRDGRKRRVLVTRLLREARTRQFERSLAQRLRKLNVEVICVPTGMTRQKENNTTLNRRTSRINWQVEWFVVDDGRVEAMQGEAASATRFLSKVMDDVPLHEAYRTMLDEQQAAKRRQAKKDGRAIEDQTMYYGRLPESRCWPSPATLQDPQTGLWFAYTGPSIDMWPKEKQHEYQFFLGRPQTRRPDQRVTVSPLQVTDCFRNVLANTRVLEFPTIIVLRSGQMLPETYILGPKDTLSPGAAGPQGSGSGKRKDRPAGGGGGGGGGGDGGNGGDRAAKKRKGANEEEGEVDEDGEEDSDGGGGGLVEGEVIDEQSMGEEDDNDDTSSSGTSSESEDEENE</sequence>
<dbReference type="GO" id="GO:0070761">
    <property type="term" value="C:pre-snoRNP complex"/>
    <property type="evidence" value="ECO:0007669"/>
    <property type="project" value="TreeGrafter"/>
</dbReference>
<evidence type="ECO:0000256" key="8">
    <source>
        <dbReference type="ARBA" id="ARBA00049598"/>
    </source>
</evidence>
<keyword evidence="6" id="KW-0862">Zinc</keyword>
<dbReference type="EMBL" id="MRVG01000008">
    <property type="protein sequence ID" value="PMB66775.1"/>
    <property type="molecule type" value="Genomic_DNA"/>
</dbReference>
<evidence type="ECO:0000313" key="16">
    <source>
        <dbReference type="EMBL" id="PMB66775.1"/>
    </source>
</evidence>
<keyword evidence="7" id="KW-0832">Ubl conjugation</keyword>